<feature type="region of interest" description="Disordered" evidence="5">
    <location>
        <begin position="37"/>
        <end position="58"/>
    </location>
</feature>
<reference evidence="6" key="1">
    <citation type="submission" date="2021-04" db="EMBL/GenBank/DDBJ databases">
        <title>Dactylosporangium aurantiacum NRRL B-8018 full assembly.</title>
        <authorList>
            <person name="Hartkoorn R.C."/>
            <person name="Beaudoing E."/>
            <person name="Hot D."/>
        </authorList>
    </citation>
    <scope>NUCLEOTIDE SEQUENCE</scope>
    <source>
        <strain evidence="6">NRRL B-8018</strain>
    </source>
</reference>
<dbReference type="Gene3D" id="3.90.640.10">
    <property type="entry name" value="Actin, Chain A, domain 4"/>
    <property type="match status" value="1"/>
</dbReference>
<keyword evidence="7" id="KW-1185">Reference proteome</keyword>
<dbReference type="KEGG" id="daur:Daura_47830"/>
<evidence type="ECO:0000313" key="7">
    <source>
        <dbReference type="Proteomes" id="UP001058003"/>
    </source>
</evidence>
<keyword evidence="1 4" id="KW-0547">Nucleotide-binding</keyword>
<dbReference type="RefSeq" id="WP_081970401.1">
    <property type="nucleotide sequence ID" value="NZ_CP073767.1"/>
</dbReference>
<dbReference type="PANTHER" id="PTHR19375">
    <property type="entry name" value="HEAT SHOCK PROTEIN 70KDA"/>
    <property type="match status" value="1"/>
</dbReference>
<sequence length="689" mass="73888">MTEPVLVVDLGSWAMSAAVVVHDQLHLVREPVGGGTRWPGGASLDPAPGRPRLSVGGAAERMRDERPRHYVDGARRAVDANAPVWLGDQLVNGAELVAAALDAVAAEARRQHGGIGRLVVTVPAAYRTHDPRRETLVSAAAVAGFPDVELVHDPVAAVADPVAALEVPDGGYLLVCDLGATWSATLTQLQHGVPVPVSQESSGHGRDLDVVLAADLRARLAQWVEPAFTAGGDVSVRAGFHALDIVRRLKHQLSQAQEATDQVEPGVPPYTIGRDQLDQLTEPANRWLVASCRAVIARAGIVPADVAAVLLVGGSAHLPSVGPALRQGLGRPLVRPAEPELAVLRGAARLAGGREGRALPADPAPWRVEPLAWTVPGGRGRLVRWLVKEGEQYPQGAPLAQVRTADDRVYDLTAGRADGVLLEHRVPPGGMVVSGMAAAHVRLSPVMERFQLAKRHHLRVSGDWLLMPDRRMLVECSRTGEYVKVRSIDSGALVTELRPGRGAGRPQHGQVALGPNQQLALVTWDAEGHFCVWDVLSGRMTSSFSDHHRPDAVLVNEGEWRLVATGEGAASVGRYRRDVATVWDLATGERLDRIVGEDLTRRFAGYAGSSRADAFATEMSTPDGRLRAAVQDGSIRVRDVETESEVFRADLSPARQIRTAFCHEGRHLLARCTDDEGTSVDVWEVLQPA</sequence>
<dbReference type="SUPFAM" id="SSF63829">
    <property type="entry name" value="Calcium-dependent phosphotriesterase"/>
    <property type="match status" value="1"/>
</dbReference>
<dbReference type="GO" id="GO:0005524">
    <property type="term" value="F:ATP binding"/>
    <property type="evidence" value="ECO:0007669"/>
    <property type="project" value="UniProtKB-KW"/>
</dbReference>
<evidence type="ECO:0000256" key="3">
    <source>
        <dbReference type="ARBA" id="ARBA00023186"/>
    </source>
</evidence>
<protein>
    <submittedName>
        <fullName evidence="6">Hsp70 family protein</fullName>
    </submittedName>
</protein>
<evidence type="ECO:0000256" key="5">
    <source>
        <dbReference type="SAM" id="MobiDB-lite"/>
    </source>
</evidence>
<dbReference type="CDD" id="cd06849">
    <property type="entry name" value="lipoyl_domain"/>
    <property type="match status" value="1"/>
</dbReference>
<accession>A0A9Q9IE99</accession>
<dbReference type="Gene3D" id="2.130.10.10">
    <property type="entry name" value="YVTN repeat-like/Quinoprotein amine dehydrogenase"/>
    <property type="match status" value="1"/>
</dbReference>
<dbReference type="InterPro" id="IPR013126">
    <property type="entry name" value="Hsp_70_fam"/>
</dbReference>
<dbReference type="Pfam" id="PF00012">
    <property type="entry name" value="HSP70"/>
    <property type="match status" value="1"/>
</dbReference>
<dbReference type="Gene3D" id="2.40.50.100">
    <property type="match status" value="1"/>
</dbReference>
<dbReference type="AlphaFoldDB" id="A0A9Q9IE99"/>
<dbReference type="Proteomes" id="UP001058003">
    <property type="component" value="Chromosome"/>
</dbReference>
<dbReference type="Gene3D" id="3.30.420.40">
    <property type="match status" value="2"/>
</dbReference>
<gene>
    <name evidence="6" type="ORF">Daura_47830</name>
</gene>
<evidence type="ECO:0000256" key="4">
    <source>
        <dbReference type="RuleBase" id="RU003322"/>
    </source>
</evidence>
<dbReference type="InterPro" id="IPR043129">
    <property type="entry name" value="ATPase_NBD"/>
</dbReference>
<evidence type="ECO:0000256" key="1">
    <source>
        <dbReference type="ARBA" id="ARBA00022741"/>
    </source>
</evidence>
<keyword evidence="3" id="KW-0143">Chaperone</keyword>
<dbReference type="InterPro" id="IPR015943">
    <property type="entry name" value="WD40/YVTN_repeat-like_dom_sf"/>
</dbReference>
<dbReference type="EMBL" id="CP073767">
    <property type="protein sequence ID" value="UWZ54106.1"/>
    <property type="molecule type" value="Genomic_DNA"/>
</dbReference>
<name>A0A9Q9IE99_9ACTN</name>
<keyword evidence="2 4" id="KW-0067">ATP-binding</keyword>
<organism evidence="6 7">
    <name type="scientific">Dactylosporangium aurantiacum</name>
    <dbReference type="NCBI Taxonomy" id="35754"/>
    <lineage>
        <taxon>Bacteria</taxon>
        <taxon>Bacillati</taxon>
        <taxon>Actinomycetota</taxon>
        <taxon>Actinomycetes</taxon>
        <taxon>Micromonosporales</taxon>
        <taxon>Micromonosporaceae</taxon>
        <taxon>Dactylosporangium</taxon>
    </lineage>
</organism>
<dbReference type="OrthoDB" id="9766019at2"/>
<evidence type="ECO:0000256" key="2">
    <source>
        <dbReference type="ARBA" id="ARBA00022840"/>
    </source>
</evidence>
<dbReference type="GO" id="GO:0140662">
    <property type="term" value="F:ATP-dependent protein folding chaperone"/>
    <property type="evidence" value="ECO:0007669"/>
    <property type="project" value="InterPro"/>
</dbReference>
<comment type="similarity">
    <text evidence="4">Belongs to the heat shock protein 70 family.</text>
</comment>
<proteinExistence type="inferred from homology"/>
<dbReference type="SUPFAM" id="SSF53067">
    <property type="entry name" value="Actin-like ATPase domain"/>
    <property type="match status" value="2"/>
</dbReference>
<evidence type="ECO:0000313" key="6">
    <source>
        <dbReference type="EMBL" id="UWZ54106.1"/>
    </source>
</evidence>